<comment type="caution">
    <text evidence="1">The sequence shown here is derived from an EMBL/GenBank/DDBJ whole genome shotgun (WGS) entry which is preliminary data.</text>
</comment>
<proteinExistence type="predicted"/>
<dbReference type="Proteomes" id="UP000282388">
    <property type="component" value="Unassembled WGS sequence"/>
</dbReference>
<accession>A0A3A8E6F2</accession>
<dbReference type="RefSeq" id="WP_120402969.1">
    <property type="nucleotide sequence ID" value="NZ_RAXV01000024.1"/>
</dbReference>
<evidence type="ECO:0000313" key="2">
    <source>
        <dbReference type="Proteomes" id="UP000282388"/>
    </source>
</evidence>
<dbReference type="AlphaFoldDB" id="A0A3A8E6F2"/>
<organism evidence="1 2">
    <name type="scientific">Acinetobacter tianfuensis</name>
    <dbReference type="NCBI Taxonomy" id="2419603"/>
    <lineage>
        <taxon>Bacteria</taxon>
        <taxon>Pseudomonadati</taxon>
        <taxon>Pseudomonadota</taxon>
        <taxon>Gammaproteobacteria</taxon>
        <taxon>Moraxellales</taxon>
        <taxon>Moraxellaceae</taxon>
        <taxon>Acinetobacter</taxon>
    </lineage>
</organism>
<dbReference type="EMBL" id="RAXV01000024">
    <property type="protein sequence ID" value="RKG30427.1"/>
    <property type="molecule type" value="Genomic_DNA"/>
</dbReference>
<dbReference type="OrthoDB" id="6431873at2"/>
<sequence>MADYLVKCCRCRNKHLESERVKKPSNKYGCYGNELVCPRCACTTYYRIEEIKEPQEQNL</sequence>
<protein>
    <submittedName>
        <fullName evidence="1">Uncharacterized protein</fullName>
    </submittedName>
</protein>
<name>A0A3A8E6F2_9GAMM</name>
<keyword evidence="2" id="KW-1185">Reference proteome</keyword>
<reference evidence="1 2" key="1">
    <citation type="submission" date="2018-09" db="EMBL/GenBank/DDBJ databases">
        <title>The draft genome of Acinetobacter spp. strains.</title>
        <authorList>
            <person name="Qin J."/>
            <person name="Feng Y."/>
            <person name="Zong Z."/>
        </authorList>
    </citation>
    <scope>NUCLEOTIDE SEQUENCE [LARGE SCALE GENOMIC DNA]</scope>
    <source>
        <strain evidence="1 2">WCHAc060012</strain>
    </source>
</reference>
<evidence type="ECO:0000313" key="1">
    <source>
        <dbReference type="EMBL" id="RKG30427.1"/>
    </source>
</evidence>
<gene>
    <name evidence="1" type="ORF">D7V32_11230</name>
</gene>